<dbReference type="Proteomes" id="UP000226031">
    <property type="component" value="Unassembled WGS sequence"/>
</dbReference>
<feature type="compositionally biased region" description="Pro residues" evidence="1">
    <location>
        <begin position="390"/>
        <end position="400"/>
    </location>
</feature>
<gene>
    <name evidence="2" type="ORF">GX50_07104</name>
</gene>
<feature type="compositionally biased region" description="Basic and acidic residues" evidence="1">
    <location>
        <begin position="313"/>
        <end position="326"/>
    </location>
</feature>
<feature type="region of interest" description="Disordered" evidence="1">
    <location>
        <begin position="341"/>
        <end position="427"/>
    </location>
</feature>
<feature type="compositionally biased region" description="Basic and acidic residues" evidence="1">
    <location>
        <begin position="105"/>
        <end position="121"/>
    </location>
</feature>
<protein>
    <submittedName>
        <fullName evidence="2">Uncharacterized protein</fullName>
    </submittedName>
</protein>
<feature type="compositionally biased region" description="Basic and acidic residues" evidence="1">
    <location>
        <begin position="43"/>
        <end position="53"/>
    </location>
</feature>
<evidence type="ECO:0000313" key="2">
    <source>
        <dbReference type="EMBL" id="PGH30127.1"/>
    </source>
</evidence>
<feature type="compositionally biased region" description="Low complexity" evidence="1">
    <location>
        <begin position="297"/>
        <end position="311"/>
    </location>
</feature>
<dbReference type="EMBL" id="PDND01000190">
    <property type="protein sequence ID" value="PGH30127.1"/>
    <property type="molecule type" value="Genomic_DNA"/>
</dbReference>
<keyword evidence="3" id="KW-1185">Reference proteome</keyword>
<dbReference type="VEuPathDB" id="FungiDB:EMCG_08460"/>
<evidence type="ECO:0000256" key="1">
    <source>
        <dbReference type="SAM" id="MobiDB-lite"/>
    </source>
</evidence>
<accession>A0A2B7ZBB6</accession>
<feature type="region of interest" description="Disordered" evidence="1">
    <location>
        <begin position="1"/>
        <end position="329"/>
    </location>
</feature>
<reference evidence="2 3" key="1">
    <citation type="submission" date="2017-10" db="EMBL/GenBank/DDBJ databases">
        <title>Comparative genomics in systemic dimorphic fungi from Ajellomycetaceae.</title>
        <authorList>
            <person name="Munoz J.F."/>
            <person name="Mcewen J.G."/>
            <person name="Clay O.K."/>
            <person name="Cuomo C.A."/>
        </authorList>
    </citation>
    <scope>NUCLEOTIDE SEQUENCE [LARGE SCALE GENOMIC DNA]</scope>
    <source>
        <strain evidence="2 3">UAMH4076</strain>
    </source>
</reference>
<organism evidence="2 3">
    <name type="scientific">[Emmonsia] crescens</name>
    <dbReference type="NCBI Taxonomy" id="73230"/>
    <lineage>
        <taxon>Eukaryota</taxon>
        <taxon>Fungi</taxon>
        <taxon>Dikarya</taxon>
        <taxon>Ascomycota</taxon>
        <taxon>Pezizomycotina</taxon>
        <taxon>Eurotiomycetes</taxon>
        <taxon>Eurotiomycetidae</taxon>
        <taxon>Onygenales</taxon>
        <taxon>Ajellomycetaceae</taxon>
        <taxon>Emergomyces</taxon>
    </lineage>
</organism>
<feature type="compositionally biased region" description="Polar residues" evidence="1">
    <location>
        <begin position="368"/>
        <end position="377"/>
    </location>
</feature>
<name>A0A2B7ZBB6_9EURO</name>
<feature type="compositionally biased region" description="Polar residues" evidence="1">
    <location>
        <begin position="131"/>
        <end position="140"/>
    </location>
</feature>
<dbReference type="AlphaFoldDB" id="A0A2B7ZBB6"/>
<dbReference type="STRING" id="73230.A0A2B7ZBB6"/>
<feature type="compositionally biased region" description="Pro residues" evidence="1">
    <location>
        <begin position="409"/>
        <end position="421"/>
    </location>
</feature>
<comment type="caution">
    <text evidence="2">The sequence shown here is derived from an EMBL/GenBank/DDBJ whole genome shotgun (WGS) entry which is preliminary data.</text>
</comment>
<proteinExistence type="predicted"/>
<sequence>MSGLRGMVKDGWNPKGKGGSKESWRGDFKGINQVAGWVGKGKSNSDDHAEHASRPLASLKDPASFPPPPKHINRHGGGGLSSPTLASELNGLGAPLSASETQSLRQREQEERQAEEAERSKKVPPPVPFRANTTGLSTDNFLPPPARRVNTSTGSAEELRQKPTPKPKPSLPPRLPPRGAAHPSPSPSPPPAYDSTPNRLVSPVNQGAITRLGNAGVSVPSLGITRADSGQRETGSKSAGDASPYAPQNELQARFSRMNTSSPTSTSPAAATPAQGTTMQQKQHAVRTAHSFSRDPTSVSTSDARSAASTARNFRERHSDQIDSGKKKLLQINEKYGISKRINSFIEDQKSPAHSDSQTPPPHANAAHSPQSPSPNAFNRPDLEALNNRKPPPPPPPPKKPSMQALPVDGPPQVAPPPPLPLGTKPR</sequence>
<feature type="compositionally biased region" description="Basic and acidic residues" evidence="1">
    <location>
        <begin position="19"/>
        <end position="28"/>
    </location>
</feature>
<evidence type="ECO:0000313" key="3">
    <source>
        <dbReference type="Proteomes" id="UP000226031"/>
    </source>
</evidence>
<feature type="compositionally biased region" description="Low complexity" evidence="1">
    <location>
        <begin position="260"/>
        <end position="274"/>
    </location>
</feature>
<feature type="compositionally biased region" description="Pro residues" evidence="1">
    <location>
        <begin position="164"/>
        <end position="176"/>
    </location>
</feature>